<feature type="region of interest" description="Disordered" evidence="1">
    <location>
        <begin position="138"/>
        <end position="159"/>
    </location>
</feature>
<dbReference type="RefSeq" id="WP_093841381.1">
    <property type="nucleotide sequence ID" value="NZ_FOLM01000022.1"/>
</dbReference>
<evidence type="ECO:0000256" key="1">
    <source>
        <dbReference type="SAM" id="MobiDB-lite"/>
    </source>
</evidence>
<dbReference type="InterPro" id="IPR004942">
    <property type="entry name" value="Roadblock/LAMTOR2_dom"/>
</dbReference>
<reference evidence="3 4" key="1">
    <citation type="submission" date="2016-10" db="EMBL/GenBank/DDBJ databases">
        <authorList>
            <person name="de Groot N.N."/>
        </authorList>
    </citation>
    <scope>NUCLEOTIDE SEQUENCE [LARGE SCALE GENOMIC DNA]</scope>
    <source>
        <strain evidence="3 4">CGMCC 4.5739</strain>
    </source>
</reference>
<dbReference type="EMBL" id="FOLM01000022">
    <property type="protein sequence ID" value="SFD65299.1"/>
    <property type="molecule type" value="Genomic_DNA"/>
</dbReference>
<dbReference type="PANTHER" id="PTHR36222">
    <property type="entry name" value="SERINE PROTEASE INHIBITOR RV3364C"/>
    <property type="match status" value="1"/>
</dbReference>
<evidence type="ECO:0000313" key="4">
    <source>
        <dbReference type="Proteomes" id="UP000199207"/>
    </source>
</evidence>
<organism evidence="3 4">
    <name type="scientific">Streptomyces aidingensis</name>
    <dbReference type="NCBI Taxonomy" id="910347"/>
    <lineage>
        <taxon>Bacteria</taxon>
        <taxon>Bacillati</taxon>
        <taxon>Actinomycetota</taxon>
        <taxon>Actinomycetes</taxon>
        <taxon>Kitasatosporales</taxon>
        <taxon>Streptomycetaceae</taxon>
        <taxon>Streptomyces</taxon>
    </lineage>
</organism>
<dbReference type="Proteomes" id="UP000199207">
    <property type="component" value="Unassembled WGS sequence"/>
</dbReference>
<protein>
    <submittedName>
        <fullName evidence="3">Roadblock/LC7 domain-containing protein</fullName>
    </submittedName>
</protein>
<accession>A0A1I1U3E5</accession>
<name>A0A1I1U3E5_9ACTN</name>
<dbReference type="OrthoDB" id="3532069at2"/>
<feature type="domain" description="Roadblock/LAMTOR2" evidence="2">
    <location>
        <begin position="15"/>
        <end position="108"/>
    </location>
</feature>
<evidence type="ECO:0000313" key="3">
    <source>
        <dbReference type="EMBL" id="SFD65299.1"/>
    </source>
</evidence>
<evidence type="ECO:0000259" key="2">
    <source>
        <dbReference type="SMART" id="SM00960"/>
    </source>
</evidence>
<keyword evidence="4" id="KW-1185">Reference proteome</keyword>
<dbReference type="InterPro" id="IPR053141">
    <property type="entry name" value="Mycobact_SerProt_Inhib_Rv3364c"/>
</dbReference>
<dbReference type="PANTHER" id="PTHR36222:SF1">
    <property type="entry name" value="SERINE PROTEASE INHIBITOR RV3364C"/>
    <property type="match status" value="1"/>
</dbReference>
<dbReference type="Pfam" id="PF03259">
    <property type="entry name" value="Robl_LC7"/>
    <property type="match status" value="1"/>
</dbReference>
<dbReference type="SUPFAM" id="SSF103196">
    <property type="entry name" value="Roadblock/LC7 domain"/>
    <property type="match status" value="1"/>
</dbReference>
<proteinExistence type="predicted"/>
<dbReference type="SMART" id="SM00960">
    <property type="entry name" value="Robl_LC7"/>
    <property type="match status" value="1"/>
</dbReference>
<dbReference type="AlphaFoldDB" id="A0A1I1U3E5"/>
<gene>
    <name evidence="3" type="ORF">SAMN05421773_12267</name>
</gene>
<dbReference type="Gene3D" id="3.30.450.30">
    <property type="entry name" value="Dynein light chain 2a, cytoplasmic"/>
    <property type="match status" value="1"/>
</dbReference>
<sequence>MTELRRPTADTTDMTWALDQLGEEREVVHALLFTSDGMVLAASKGLERADAERTAAAFSGIKALQADLAGFCGVQNTALPLRHLVTDLKDHTVLLFAAGQHTGLAVSVRGDSTSRQTGVAITSALKMIAALRPALEAHERKGSATAQPGSPTGAADTPA</sequence>
<dbReference type="STRING" id="910347.SAMN05421773_12267"/>